<dbReference type="InterPro" id="IPR043502">
    <property type="entry name" value="DNA/RNA_pol_sf"/>
</dbReference>
<keyword evidence="4" id="KW-1185">Reference proteome</keyword>
<feature type="region of interest" description="Disordered" evidence="1">
    <location>
        <begin position="1051"/>
        <end position="1072"/>
    </location>
</feature>
<feature type="region of interest" description="Disordered" evidence="1">
    <location>
        <begin position="21"/>
        <end position="51"/>
    </location>
</feature>
<dbReference type="OrthoDB" id="10025024at2759"/>
<dbReference type="InterPro" id="IPR012337">
    <property type="entry name" value="RNaseH-like_sf"/>
</dbReference>
<protein>
    <recommendedName>
        <fullName evidence="2">Integrase catalytic domain-containing protein</fullName>
    </recommendedName>
</protein>
<dbReference type="GO" id="GO:0015074">
    <property type="term" value="P:DNA integration"/>
    <property type="evidence" value="ECO:0007669"/>
    <property type="project" value="InterPro"/>
</dbReference>
<dbReference type="OMA" id="MQWHING"/>
<dbReference type="EnsemblMetazoa" id="XM_038193813.1">
    <property type="protein sequence ID" value="XP_038049741.1"/>
    <property type="gene ID" value="LOC119723248"/>
</dbReference>
<dbReference type="Gene3D" id="3.10.10.10">
    <property type="entry name" value="HIV Type 1 Reverse Transcriptase, subunit A, domain 1"/>
    <property type="match status" value="1"/>
</dbReference>
<dbReference type="SUPFAM" id="SSF56672">
    <property type="entry name" value="DNA/RNA polymerases"/>
    <property type="match status" value="1"/>
</dbReference>
<dbReference type="GO" id="GO:0003676">
    <property type="term" value="F:nucleic acid binding"/>
    <property type="evidence" value="ECO:0007669"/>
    <property type="project" value="InterPro"/>
</dbReference>
<dbReference type="Gene3D" id="3.30.420.10">
    <property type="entry name" value="Ribonuclease H-like superfamily/Ribonuclease H"/>
    <property type="match status" value="1"/>
</dbReference>
<dbReference type="PANTHER" id="PTHR47331:SF5">
    <property type="entry name" value="RIBONUCLEASE H"/>
    <property type="match status" value="1"/>
</dbReference>
<dbReference type="Pfam" id="PF18701">
    <property type="entry name" value="DUF5641"/>
    <property type="match status" value="1"/>
</dbReference>
<feature type="domain" description="Integrase catalytic" evidence="2">
    <location>
        <begin position="1184"/>
        <end position="1376"/>
    </location>
</feature>
<evidence type="ECO:0000313" key="3">
    <source>
        <dbReference type="EnsemblMetazoa" id="XP_038049741.1"/>
    </source>
</evidence>
<evidence type="ECO:0000259" key="2">
    <source>
        <dbReference type="PROSITE" id="PS50994"/>
    </source>
</evidence>
<dbReference type="Gene3D" id="3.30.70.270">
    <property type="match status" value="1"/>
</dbReference>
<dbReference type="InterPro" id="IPR043128">
    <property type="entry name" value="Rev_trsase/Diguanyl_cyclase"/>
</dbReference>
<accession>A0A913ZFB1</accession>
<evidence type="ECO:0000313" key="4">
    <source>
        <dbReference type="Proteomes" id="UP000887568"/>
    </source>
</evidence>
<organism evidence="3 4">
    <name type="scientific">Patiria miniata</name>
    <name type="common">Bat star</name>
    <name type="synonym">Asterina miniata</name>
    <dbReference type="NCBI Taxonomy" id="46514"/>
    <lineage>
        <taxon>Eukaryota</taxon>
        <taxon>Metazoa</taxon>
        <taxon>Echinodermata</taxon>
        <taxon>Eleutherozoa</taxon>
        <taxon>Asterozoa</taxon>
        <taxon>Asteroidea</taxon>
        <taxon>Valvatacea</taxon>
        <taxon>Valvatida</taxon>
        <taxon>Asterinidae</taxon>
        <taxon>Patiria</taxon>
    </lineage>
</organism>
<dbReference type="CDD" id="cd01644">
    <property type="entry name" value="RT_pepA17"/>
    <property type="match status" value="1"/>
</dbReference>
<sequence length="1500" mass="170371">MDEKRELTKFVKPTKSGTATTFASKADELTTKKKTSPLKGNTPPSPNANKASTCPLCKSQHQLDSCSSFAAMSLSERHDLIKKSGLCFGCLKWGHRSRECRHKKQCAVCGRSHPTLLHDFSKSTPDVQTKDDTDDKEVVVVQSTTHRVQTLDVGENCSHTLIVPVVVHHIKEPSAKVIVYALLDEHSDSCFVSDWTLERLGIDGEAVQLSLSTILAKGTISSRKVHGLTVKGLSEDTEIQLPGAYSRESINANREQIPKLDTVKEWPHLKRVANLLPPYLSETEIGLLIGCNATRAIKPRDVVHGEEDAPYAVRTALGWGVIGMMRHDNGGNNVCRISNASKEQQGHFAFRTQVKEVSPLQVTKMFEMDFIGKDTEEMVSHDDRKFMQKMKDGIHRRDDGHFEMPLPLKTDVQLPNNKPVALKRLNKQKMKMLSNQKYRDDYKTFMENIIEKGYAEKVPDEELDLDNKAVWYIPHHGVYHPKKPNKIRVVFDCSAEYEGEVLNRHLLQGPDMTNNLVGVLCRFRKDHVAFTCDIEGMFHQVGVNVEDRNYLRFLWWPGGDMNQSPNEYRMTVHLFGATSSPACANFALKCAADAYEDSCGTAAADFIRKDFYVDDGLKSVPTSDEALKLIEDSRRLCQKSGFHLHKFISNDKVVVNSIPLSERAKDVQNVDVFSEGLPIERTLGVQWCVESDAFQFRVHFNDKPPTRRGIMSSVSSIFDPLGLVAPVLLVGKRILQTLCRDGYAWDDPISEEIRSEWEKWRNDILQLATLNIPRCYKPEKFDVIKSAELHHFSDASTEGYGQCSYLRLIDDKGNVCTTLVMGKSRVTPSKPVTIPRLELTAAVISVKVSTFLMKELEYSDVTQFYYTDSRVVLGYIANDSKRFHIFVANRVQKIRDHTTPEDWRHVDTKTNPADAASRGLSAESLIKSKLWWSGPGFLQERETPPPDTEYVEPSSNDPEVKKASAFNVQTEASNYPSMLERFQSYSNWFRLKRAVALCQRYMKKLRDRCFKTATTAPDANTPLTVDELQHAERLILRLTQEEAFPKEIRALSKPDGLPNGEQQGPGNPLNKSSPLYMLDPVIDETKLLRVGGRIKQAKAPKEIKHPILLPRHGHVTDLVIEHYHVQSCHLGRGMTLNSIRQAGFWILGARSAVTSHIWKCVTCRKLRRAPCEQKMAELPKDRLDPSAPFTYSAVDYFGPFMIKEGRKELKRWGVIFTCMASRAVHIETANSLNTDSFLNAYRRFTCRRGPVRQLRSDRGTNFIGGKNELDAALAEMDQPKISQELLKDSCDWVTFNMNVPTASHMGGTWERLIRSIRQALSTLLQKHGQQLDDELLRTLMTETEAIVNSRPLTYVDMVAPDSEEPLTPSQLLTLKSKVVLPPPGVFIQQDLYCRRRWRRVQYLANQFWSRWKTEYLSTLQERKKWQKAQQNLEIGNIVMMVDDPTPRCQWQLARVVETYPSSDGHIRKVKLQTGRSVFERPIHKVVLLLDQGRPDEEPNA</sequence>
<dbReference type="InterPro" id="IPR036397">
    <property type="entry name" value="RNaseH_sf"/>
</dbReference>
<dbReference type="RefSeq" id="XP_038049741.1">
    <property type="nucleotide sequence ID" value="XM_038193813.1"/>
</dbReference>
<dbReference type="InterPro" id="IPR040676">
    <property type="entry name" value="DUF5641"/>
</dbReference>
<dbReference type="InterPro" id="IPR008042">
    <property type="entry name" value="Retrotrans_Pao"/>
</dbReference>
<evidence type="ECO:0000256" key="1">
    <source>
        <dbReference type="SAM" id="MobiDB-lite"/>
    </source>
</evidence>
<dbReference type="PANTHER" id="PTHR47331">
    <property type="entry name" value="PHD-TYPE DOMAIN-CONTAINING PROTEIN"/>
    <property type="match status" value="1"/>
</dbReference>
<proteinExistence type="predicted"/>
<dbReference type="Pfam" id="PF05380">
    <property type="entry name" value="Peptidase_A17"/>
    <property type="match status" value="1"/>
</dbReference>
<dbReference type="Proteomes" id="UP000887568">
    <property type="component" value="Unplaced"/>
</dbReference>
<reference evidence="3" key="1">
    <citation type="submission" date="2022-11" db="UniProtKB">
        <authorList>
            <consortium name="EnsemblMetazoa"/>
        </authorList>
    </citation>
    <scope>IDENTIFICATION</scope>
</reference>
<name>A0A913ZFB1_PATMI</name>
<dbReference type="PROSITE" id="PS50994">
    <property type="entry name" value="INTEGRASE"/>
    <property type="match status" value="1"/>
</dbReference>
<dbReference type="GeneID" id="119723248"/>
<feature type="compositionally biased region" description="Polar residues" evidence="1">
    <location>
        <begin position="1060"/>
        <end position="1072"/>
    </location>
</feature>
<dbReference type="SUPFAM" id="SSF53098">
    <property type="entry name" value="Ribonuclease H-like"/>
    <property type="match status" value="1"/>
</dbReference>
<dbReference type="InterPro" id="IPR001584">
    <property type="entry name" value="Integrase_cat-core"/>
</dbReference>